<evidence type="ECO:0000313" key="1">
    <source>
        <dbReference type="EMBL" id="MBB6055617.1"/>
    </source>
</evidence>
<proteinExistence type="predicted"/>
<protein>
    <submittedName>
        <fullName evidence="1">Polyphosphate glucokinase</fullName>
        <ecNumber evidence="1">2.7.1.63</ecNumber>
    </submittedName>
</protein>
<dbReference type="GO" id="GO:0047330">
    <property type="term" value="F:polyphosphate-glucose phosphotransferase activity"/>
    <property type="evidence" value="ECO:0007669"/>
    <property type="project" value="UniProtKB-EC"/>
</dbReference>
<name>A0A841GDE3_9GAMM</name>
<dbReference type="InterPro" id="IPR000600">
    <property type="entry name" value="ROK"/>
</dbReference>
<dbReference type="RefSeq" id="WP_188026383.1">
    <property type="nucleotide sequence ID" value="NZ_JACHGR010000004.1"/>
</dbReference>
<keyword evidence="2" id="KW-1185">Reference proteome</keyword>
<reference evidence="1 2" key="1">
    <citation type="submission" date="2020-08" db="EMBL/GenBank/DDBJ databases">
        <title>Genomic Encyclopedia of Type Strains, Phase IV (KMG-IV): sequencing the most valuable type-strain genomes for metagenomic binning, comparative biology and taxonomic classification.</title>
        <authorList>
            <person name="Goeker M."/>
        </authorList>
    </citation>
    <scope>NUCLEOTIDE SEQUENCE [LARGE SCALE GENOMIC DNA]</scope>
    <source>
        <strain evidence="1 2">DSM 22975</strain>
    </source>
</reference>
<keyword evidence="1" id="KW-0418">Kinase</keyword>
<dbReference type="Pfam" id="PF00480">
    <property type="entry name" value="ROK"/>
    <property type="match status" value="1"/>
</dbReference>
<dbReference type="PANTHER" id="PTHR18964:SF146">
    <property type="entry name" value="POLYPHOSPHATE GLUCOKINASE"/>
    <property type="match status" value="1"/>
</dbReference>
<dbReference type="EMBL" id="JACHGR010000004">
    <property type="protein sequence ID" value="MBB6055617.1"/>
    <property type="molecule type" value="Genomic_DNA"/>
</dbReference>
<dbReference type="AlphaFoldDB" id="A0A841GDE3"/>
<evidence type="ECO:0000313" key="2">
    <source>
        <dbReference type="Proteomes" id="UP000585721"/>
    </source>
</evidence>
<comment type="caution">
    <text evidence="1">The sequence shown here is derived from an EMBL/GenBank/DDBJ whole genome shotgun (WGS) entry which is preliminary data.</text>
</comment>
<keyword evidence="1" id="KW-0808">Transferase</keyword>
<dbReference type="EC" id="2.7.1.63" evidence="1"/>
<dbReference type="SUPFAM" id="SSF53067">
    <property type="entry name" value="Actin-like ATPase domain"/>
    <property type="match status" value="1"/>
</dbReference>
<accession>A0A841GDE3</accession>
<organism evidence="1 2">
    <name type="scientific">Tolumonas osonensis</name>
    <dbReference type="NCBI Taxonomy" id="675874"/>
    <lineage>
        <taxon>Bacteria</taxon>
        <taxon>Pseudomonadati</taxon>
        <taxon>Pseudomonadota</taxon>
        <taxon>Gammaproteobacteria</taxon>
        <taxon>Aeromonadales</taxon>
        <taxon>Aeromonadaceae</taxon>
        <taxon>Tolumonas</taxon>
    </lineage>
</organism>
<dbReference type="CDD" id="cd24058">
    <property type="entry name" value="ASKHA_NBD_ROK_PPGK"/>
    <property type="match status" value="1"/>
</dbReference>
<dbReference type="Gene3D" id="3.30.420.40">
    <property type="match status" value="2"/>
</dbReference>
<dbReference type="PANTHER" id="PTHR18964">
    <property type="entry name" value="ROK (REPRESSOR, ORF, KINASE) FAMILY"/>
    <property type="match status" value="1"/>
</dbReference>
<dbReference type="NCBIfam" id="NF045942">
    <property type="entry name" value="PolPhglucPhase"/>
    <property type="match status" value="1"/>
</dbReference>
<gene>
    <name evidence="1" type="ORF">HNR75_001523</name>
</gene>
<sequence length="252" mass="26893">MHILGVDIGGTGIKAAVVDTQTGKLISEHQRIPTPKPATPENIAASLSELVRKLAWSGPVGCGFPATVHHGVAYSASNIDPSWINTDAQTLFSEKTGQSCFVVNDADAAGMAEMCFGAGQNQRGVTILLTIGTGIGSAVFVNGELHPNTELGHLKFAGDIAERYCAESTRVTRNLSWPEWGTRFNEYLHHLEFIFNPDRVIIGGGIAEQMDEFKSFITTKAPVLAAQSLNQAGIIGAALFAESQLNKQEKAS</sequence>
<dbReference type="InterPro" id="IPR043129">
    <property type="entry name" value="ATPase_NBD"/>
</dbReference>
<dbReference type="Proteomes" id="UP000585721">
    <property type="component" value="Unassembled WGS sequence"/>
</dbReference>